<sequence length="217" mass="24239">MTASKVSQASVAIIVTSTRTPRVGPKIANIVKDIVEEADKNETKLSLVDLADFKLPIYDETVVPYQVPSQATYANEHSRRWSAEISKHDAYVLVIPEYNYGMAGSTKNAIDYLRNEWMGKPAAIVSYGMTGGKNASEQVKLSLEGTEMRVSPTRPQLIFFKNDEVSDIFTAMHEGELGEKSREVWTDNYKEDILKAFGELKEALKSPLTNIENQESD</sequence>
<dbReference type="Pfam" id="PF03358">
    <property type="entry name" value="FMN_red"/>
    <property type="match status" value="1"/>
</dbReference>
<dbReference type="GO" id="GO:0010181">
    <property type="term" value="F:FMN binding"/>
    <property type="evidence" value="ECO:0007669"/>
    <property type="project" value="TreeGrafter"/>
</dbReference>
<evidence type="ECO:0000313" key="2">
    <source>
        <dbReference type="EMBL" id="EHK50238.1"/>
    </source>
</evidence>
<dbReference type="InterPro" id="IPR005025">
    <property type="entry name" value="FMN_Rdtase-like_dom"/>
</dbReference>
<proteinExistence type="predicted"/>
<dbReference type="EMBL" id="ABDG02000014">
    <property type="protein sequence ID" value="EHK50238.1"/>
    <property type="molecule type" value="Genomic_DNA"/>
</dbReference>
<dbReference type="GO" id="GO:0016491">
    <property type="term" value="F:oxidoreductase activity"/>
    <property type="evidence" value="ECO:0007669"/>
    <property type="project" value="InterPro"/>
</dbReference>
<dbReference type="SUPFAM" id="SSF52218">
    <property type="entry name" value="Flavoproteins"/>
    <property type="match status" value="1"/>
</dbReference>
<dbReference type="InterPro" id="IPR029039">
    <property type="entry name" value="Flavoprotein-like_sf"/>
</dbReference>
<dbReference type="GeneID" id="25786372"/>
<dbReference type="GO" id="GO:0005829">
    <property type="term" value="C:cytosol"/>
    <property type="evidence" value="ECO:0007669"/>
    <property type="project" value="TreeGrafter"/>
</dbReference>
<dbReference type="Proteomes" id="UP000005426">
    <property type="component" value="Unassembled WGS sequence"/>
</dbReference>
<dbReference type="PANTHER" id="PTHR30543:SF21">
    <property type="entry name" value="NAD(P)H-DEPENDENT FMN REDUCTASE LOT6"/>
    <property type="match status" value="1"/>
</dbReference>
<evidence type="ECO:0000259" key="1">
    <source>
        <dbReference type="Pfam" id="PF03358"/>
    </source>
</evidence>
<dbReference type="InterPro" id="IPR050712">
    <property type="entry name" value="NAD(P)H-dep_reductase"/>
</dbReference>
<dbReference type="AlphaFoldDB" id="G9NG26"/>
<dbReference type="Gene3D" id="3.40.50.360">
    <property type="match status" value="1"/>
</dbReference>
<accession>G9NG26</accession>
<organism evidence="2 3">
    <name type="scientific">Hypocrea atroviridis (strain ATCC 20476 / IMI 206040)</name>
    <name type="common">Trichoderma atroviride</name>
    <dbReference type="NCBI Taxonomy" id="452589"/>
    <lineage>
        <taxon>Eukaryota</taxon>
        <taxon>Fungi</taxon>
        <taxon>Dikarya</taxon>
        <taxon>Ascomycota</taxon>
        <taxon>Pezizomycotina</taxon>
        <taxon>Sordariomycetes</taxon>
        <taxon>Hypocreomycetidae</taxon>
        <taxon>Hypocreales</taxon>
        <taxon>Hypocreaceae</taxon>
        <taxon>Trichoderma</taxon>
    </lineage>
</organism>
<name>G9NG26_HYPAI</name>
<dbReference type="OMA" id="AYAHEHT"/>
<dbReference type="eggNOG" id="KOG4530">
    <property type="taxonomic scope" value="Eukaryota"/>
</dbReference>
<protein>
    <recommendedName>
        <fullName evidence="1">NADPH-dependent FMN reductase-like domain-containing protein</fullName>
    </recommendedName>
</protein>
<dbReference type="STRING" id="452589.G9NG26"/>
<dbReference type="PANTHER" id="PTHR30543">
    <property type="entry name" value="CHROMATE REDUCTASE"/>
    <property type="match status" value="1"/>
</dbReference>
<gene>
    <name evidence="2" type="ORF">TRIATDRAFT_90560</name>
</gene>
<feature type="domain" description="NADPH-dependent FMN reductase-like" evidence="1">
    <location>
        <begin position="11"/>
        <end position="152"/>
    </location>
</feature>
<comment type="caution">
    <text evidence="2">The sequence shown here is derived from an EMBL/GenBank/DDBJ whole genome shotgun (WGS) entry which is preliminary data.</text>
</comment>
<evidence type="ECO:0000313" key="3">
    <source>
        <dbReference type="Proteomes" id="UP000005426"/>
    </source>
</evidence>
<dbReference type="OrthoDB" id="68575at2759"/>
<reference evidence="2 3" key="1">
    <citation type="journal article" date="2011" name="Genome Biol.">
        <title>Comparative genome sequence analysis underscores mycoparasitism as the ancestral life style of Trichoderma.</title>
        <authorList>
            <person name="Kubicek C.P."/>
            <person name="Herrera-Estrella A."/>
            <person name="Seidl-Seiboth V."/>
            <person name="Martinez D.A."/>
            <person name="Druzhinina I.S."/>
            <person name="Thon M."/>
            <person name="Zeilinger S."/>
            <person name="Casas-Flores S."/>
            <person name="Horwitz B.A."/>
            <person name="Mukherjee P.K."/>
            <person name="Mukherjee M."/>
            <person name="Kredics L."/>
            <person name="Alcaraz L.D."/>
            <person name="Aerts A."/>
            <person name="Antal Z."/>
            <person name="Atanasova L."/>
            <person name="Cervantes-Badillo M.G."/>
            <person name="Challacombe J."/>
            <person name="Chertkov O."/>
            <person name="McCluskey K."/>
            <person name="Coulpier F."/>
            <person name="Deshpande N."/>
            <person name="von Doehren H."/>
            <person name="Ebbole D.J."/>
            <person name="Esquivel-Naranjo E.U."/>
            <person name="Fekete E."/>
            <person name="Flipphi M."/>
            <person name="Glaser F."/>
            <person name="Gomez-Rodriguez E.Y."/>
            <person name="Gruber S."/>
            <person name="Han C."/>
            <person name="Henrissat B."/>
            <person name="Hermosa R."/>
            <person name="Hernandez-Onate M."/>
            <person name="Karaffa L."/>
            <person name="Kosti I."/>
            <person name="Le Crom S."/>
            <person name="Lindquist E."/>
            <person name="Lucas S."/>
            <person name="Luebeck M."/>
            <person name="Luebeck P.S."/>
            <person name="Margeot A."/>
            <person name="Metz B."/>
            <person name="Misra M."/>
            <person name="Nevalainen H."/>
            <person name="Omann M."/>
            <person name="Packer N."/>
            <person name="Perrone G."/>
            <person name="Uresti-Rivera E.E."/>
            <person name="Salamov A."/>
            <person name="Schmoll M."/>
            <person name="Seiboth B."/>
            <person name="Shapiro H."/>
            <person name="Sukno S."/>
            <person name="Tamayo-Ramos J.A."/>
            <person name="Tisch D."/>
            <person name="Wiest A."/>
            <person name="Wilkinson H.H."/>
            <person name="Zhang M."/>
            <person name="Coutinho P.M."/>
            <person name="Kenerley C.M."/>
            <person name="Monte E."/>
            <person name="Baker S.E."/>
            <person name="Grigoriev I.V."/>
        </authorList>
    </citation>
    <scope>NUCLEOTIDE SEQUENCE [LARGE SCALE GENOMIC DNA]</scope>
    <source>
        <strain evidence="3">ATCC 20476 / IMI 206040</strain>
    </source>
</reference>
<dbReference type="HOGENOM" id="CLU_055322_2_0_1"/>
<keyword evidence="3" id="KW-1185">Reference proteome</keyword>
<dbReference type="KEGG" id="tatv:25786372"/>